<reference evidence="3 4" key="1">
    <citation type="submission" date="2019-08" db="EMBL/GenBank/DDBJ databases">
        <title>Deep-cultivation of Planctomycetes and their phenomic and genomic characterization uncovers novel biology.</title>
        <authorList>
            <person name="Wiegand S."/>
            <person name="Jogler M."/>
            <person name="Boedeker C."/>
            <person name="Pinto D."/>
            <person name="Vollmers J."/>
            <person name="Rivas-Marin E."/>
            <person name="Kohn T."/>
            <person name="Peeters S.H."/>
            <person name="Heuer A."/>
            <person name="Rast P."/>
            <person name="Oberbeckmann S."/>
            <person name="Bunk B."/>
            <person name="Jeske O."/>
            <person name="Meyerdierks A."/>
            <person name="Storesund J.E."/>
            <person name="Kallscheuer N."/>
            <person name="Luecker S."/>
            <person name="Lage O.M."/>
            <person name="Pohl T."/>
            <person name="Merkel B.J."/>
            <person name="Hornburger P."/>
            <person name="Mueller R.-W."/>
            <person name="Bruemmer F."/>
            <person name="Labrenz M."/>
            <person name="Spormann A.M."/>
            <person name="Op den Camp H."/>
            <person name="Overmann J."/>
            <person name="Amann R."/>
            <person name="Jetten M.S.M."/>
            <person name="Mascher T."/>
            <person name="Medema M.H."/>
            <person name="Devos D.P."/>
            <person name="Kaster A.-K."/>
            <person name="Ovreas L."/>
            <person name="Rohde M."/>
            <person name="Galperin M.Y."/>
            <person name="Jogler C."/>
        </authorList>
    </citation>
    <scope>NUCLEOTIDE SEQUENCE [LARGE SCALE GENOMIC DNA]</scope>
    <source>
        <strain evidence="3 4">FC18</strain>
    </source>
</reference>
<name>A0A5B9P2P8_9BACT</name>
<feature type="transmembrane region" description="Helical" evidence="2">
    <location>
        <begin position="6"/>
        <end position="24"/>
    </location>
</feature>
<dbReference type="PANTHER" id="PTHR41532">
    <property type="entry name" value="FIXS PROTEIN"/>
    <property type="match status" value="1"/>
</dbReference>
<organism evidence="3 4">
    <name type="scientific">Mariniblastus fucicola</name>
    <dbReference type="NCBI Taxonomy" id="980251"/>
    <lineage>
        <taxon>Bacteria</taxon>
        <taxon>Pseudomonadati</taxon>
        <taxon>Planctomycetota</taxon>
        <taxon>Planctomycetia</taxon>
        <taxon>Pirellulales</taxon>
        <taxon>Pirellulaceae</taxon>
        <taxon>Mariniblastus</taxon>
    </lineage>
</organism>
<gene>
    <name evidence="3" type="ORF">MFFC18_02720</name>
</gene>
<dbReference type="AlphaFoldDB" id="A0A5B9P2P8"/>
<keyword evidence="2" id="KW-0472">Membrane</keyword>
<dbReference type="EMBL" id="CP042912">
    <property type="protein sequence ID" value="QEG20424.1"/>
    <property type="molecule type" value="Genomic_DNA"/>
</dbReference>
<proteinExistence type="predicted"/>
<feature type="region of interest" description="Disordered" evidence="1">
    <location>
        <begin position="45"/>
        <end position="68"/>
    </location>
</feature>
<dbReference type="InterPro" id="IPR004714">
    <property type="entry name" value="Cyt_oxidase_maturation_cbb3"/>
</dbReference>
<dbReference type="Pfam" id="PF03597">
    <property type="entry name" value="FixS"/>
    <property type="match status" value="1"/>
</dbReference>
<keyword evidence="2" id="KW-0812">Transmembrane</keyword>
<keyword evidence="4" id="KW-1185">Reference proteome</keyword>
<protein>
    <submittedName>
        <fullName evidence="3">Cytochrome oxidase maturation protein cbb3-type</fullName>
    </submittedName>
</protein>
<dbReference type="NCBIfam" id="TIGR00847">
    <property type="entry name" value="ccoS"/>
    <property type="match status" value="1"/>
</dbReference>
<evidence type="ECO:0000313" key="4">
    <source>
        <dbReference type="Proteomes" id="UP000322214"/>
    </source>
</evidence>
<dbReference type="KEGG" id="mff:MFFC18_02720"/>
<dbReference type="Proteomes" id="UP000322214">
    <property type="component" value="Chromosome"/>
</dbReference>
<dbReference type="PANTHER" id="PTHR41532:SF1">
    <property type="entry name" value="FIXS PROTEIN"/>
    <property type="match status" value="1"/>
</dbReference>
<accession>A0A5B9P2P8</accession>
<evidence type="ECO:0000256" key="1">
    <source>
        <dbReference type="SAM" id="MobiDB-lite"/>
    </source>
</evidence>
<keyword evidence="2" id="KW-1133">Transmembrane helix</keyword>
<dbReference type="RefSeq" id="WP_075082559.1">
    <property type="nucleotide sequence ID" value="NZ_CP042912.1"/>
</dbReference>
<dbReference type="STRING" id="980251.GCA_001642875_04559"/>
<dbReference type="OrthoDB" id="9802763at2"/>
<evidence type="ECO:0000256" key="2">
    <source>
        <dbReference type="SAM" id="Phobius"/>
    </source>
</evidence>
<sequence>MSVLYIALPVALVIALIAIITFVTQVRNGQYDDLDTPQYRMLFDDEAKDKTNQAEESTRTDRSSQAED</sequence>
<evidence type="ECO:0000313" key="3">
    <source>
        <dbReference type="EMBL" id="QEG20424.1"/>
    </source>
</evidence>